<dbReference type="Proteomes" id="UP000288805">
    <property type="component" value="Unassembled WGS sequence"/>
</dbReference>
<dbReference type="AlphaFoldDB" id="A0A438I3E4"/>
<gene>
    <name evidence="2" type="ORF">CK203_031713</name>
</gene>
<sequence length="561" mass="62481">MNSLALPSFACAETLATVAEVPILYNPEGAVAEDPICYNQGGDYEEARNRLSAILSLDFDHYCFDPDTLARTLHLSTALKENAGFNPFQLAMLKMVEEIPLLIACSWTKYRDSIITLSDLQVDVSANLYAARMLDHQILQLQTRRVELANLLESKKNAMIELISAQTKIAGTLPKTSDDEQVEAADLKKPGGSAKKKPIIDNWAKILDGCHSRVTALLRIPAKNNESSAASMFGLTLKGKMKRGPGNEQTPEKDCGMRRILRGVANEVIAPSSLDGPLPNPHRPARSERCWNLITYQLPACRELFHIHFEPGSPCGCHVLNQWNKFLFTEIAQERGEYVAVNGRVGSGVNGTRWSSFSVVKFFCLCWFRFSFGYGDFLLTTQFFSDKRSDCFHFRRTQNKALFRVLAYDSSVSMAGTSKDGMYGIHDYFMQSDERQKNGAGDSVSDSGCNLELTLGGSYGDFDDEMPVLTLSSSVFESDTMEEDSGEPNVPPPAEFAVEGSFLSLGMSLPPPVLEMKTMKELQTMRRQEVKKRLMGKNRNRGRPPLPNQSQTRVLLPQCFN</sequence>
<feature type="region of interest" description="Disordered" evidence="1">
    <location>
        <begin position="532"/>
        <end position="561"/>
    </location>
</feature>
<comment type="caution">
    <text evidence="2">The sequence shown here is derived from an EMBL/GenBank/DDBJ whole genome shotgun (WGS) entry which is preliminary data.</text>
</comment>
<evidence type="ECO:0000313" key="2">
    <source>
        <dbReference type="EMBL" id="RVW91234.1"/>
    </source>
</evidence>
<dbReference type="PANTHER" id="PTHR33345:SF4">
    <property type="entry name" value="MBD DOMAIN-CONTAINING PROTEIN"/>
    <property type="match status" value="1"/>
</dbReference>
<evidence type="ECO:0000313" key="3">
    <source>
        <dbReference type="Proteomes" id="UP000288805"/>
    </source>
</evidence>
<evidence type="ECO:0000256" key="1">
    <source>
        <dbReference type="SAM" id="MobiDB-lite"/>
    </source>
</evidence>
<proteinExistence type="predicted"/>
<dbReference type="EMBL" id="QGNW01000148">
    <property type="protein sequence ID" value="RVW91234.1"/>
    <property type="molecule type" value="Genomic_DNA"/>
</dbReference>
<dbReference type="PANTHER" id="PTHR33345">
    <property type="entry name" value="ADAPTER PROTEIN, PUTATIVE-RELATED"/>
    <property type="match status" value="1"/>
</dbReference>
<accession>A0A438I3E4</accession>
<name>A0A438I3E4_VITVI</name>
<protein>
    <submittedName>
        <fullName evidence="2">Uncharacterized protein</fullName>
    </submittedName>
</protein>
<reference evidence="2 3" key="1">
    <citation type="journal article" date="2018" name="PLoS Genet.">
        <title>Population sequencing reveals clonal diversity and ancestral inbreeding in the grapevine cultivar Chardonnay.</title>
        <authorList>
            <person name="Roach M.J."/>
            <person name="Johnson D.L."/>
            <person name="Bohlmann J."/>
            <person name="van Vuuren H.J."/>
            <person name="Jones S.J."/>
            <person name="Pretorius I.S."/>
            <person name="Schmidt S.A."/>
            <person name="Borneman A.R."/>
        </authorList>
    </citation>
    <scope>NUCLEOTIDE SEQUENCE [LARGE SCALE GENOMIC DNA]</scope>
    <source>
        <strain evidence="3">cv. Chardonnay</strain>
        <tissue evidence="2">Leaf</tissue>
    </source>
</reference>
<feature type="compositionally biased region" description="Basic residues" evidence="1">
    <location>
        <begin position="533"/>
        <end position="542"/>
    </location>
</feature>
<organism evidence="2 3">
    <name type="scientific">Vitis vinifera</name>
    <name type="common">Grape</name>
    <dbReference type="NCBI Taxonomy" id="29760"/>
    <lineage>
        <taxon>Eukaryota</taxon>
        <taxon>Viridiplantae</taxon>
        <taxon>Streptophyta</taxon>
        <taxon>Embryophyta</taxon>
        <taxon>Tracheophyta</taxon>
        <taxon>Spermatophyta</taxon>
        <taxon>Magnoliopsida</taxon>
        <taxon>eudicotyledons</taxon>
        <taxon>Gunneridae</taxon>
        <taxon>Pentapetalae</taxon>
        <taxon>rosids</taxon>
        <taxon>Vitales</taxon>
        <taxon>Vitaceae</taxon>
        <taxon>Viteae</taxon>
        <taxon>Vitis</taxon>
    </lineage>
</organism>